<dbReference type="EMBL" id="JBCGBO010000001">
    <property type="protein sequence ID" value="KAK9229399.1"/>
    <property type="molecule type" value="Genomic_DNA"/>
</dbReference>
<organism evidence="1 2">
    <name type="scientific">Citrus x changshan-huyou</name>
    <dbReference type="NCBI Taxonomy" id="2935761"/>
    <lineage>
        <taxon>Eukaryota</taxon>
        <taxon>Viridiplantae</taxon>
        <taxon>Streptophyta</taxon>
        <taxon>Embryophyta</taxon>
        <taxon>Tracheophyta</taxon>
        <taxon>Spermatophyta</taxon>
        <taxon>Magnoliopsida</taxon>
        <taxon>eudicotyledons</taxon>
        <taxon>Gunneridae</taxon>
        <taxon>Pentapetalae</taxon>
        <taxon>rosids</taxon>
        <taxon>malvids</taxon>
        <taxon>Sapindales</taxon>
        <taxon>Rutaceae</taxon>
        <taxon>Aurantioideae</taxon>
        <taxon>Citrus</taxon>
    </lineage>
</organism>
<evidence type="ECO:0000313" key="1">
    <source>
        <dbReference type="EMBL" id="KAK9229399.1"/>
    </source>
</evidence>
<proteinExistence type="predicted"/>
<comment type="caution">
    <text evidence="1">The sequence shown here is derived from an EMBL/GenBank/DDBJ whole genome shotgun (WGS) entry which is preliminary data.</text>
</comment>
<reference evidence="1 2" key="1">
    <citation type="submission" date="2024-05" db="EMBL/GenBank/DDBJ databases">
        <title>Haplotype-resolved chromosome-level genome assembly of Huyou (Citrus changshanensis).</title>
        <authorList>
            <person name="Miao C."/>
            <person name="Chen W."/>
            <person name="Wu Y."/>
            <person name="Wang L."/>
            <person name="Zhao S."/>
            <person name="Grierson D."/>
            <person name="Xu C."/>
            <person name="Chen K."/>
        </authorList>
    </citation>
    <scope>NUCLEOTIDE SEQUENCE [LARGE SCALE GENOMIC DNA]</scope>
    <source>
        <strain evidence="1">01-14</strain>
        <tissue evidence="1">Leaf</tissue>
    </source>
</reference>
<protein>
    <submittedName>
        <fullName evidence="1">Uncharacterized protein</fullName>
    </submittedName>
</protein>
<keyword evidence="2" id="KW-1185">Reference proteome</keyword>
<gene>
    <name evidence="1" type="ORF">WN944_022361</name>
</gene>
<sequence>MSEGSLPFIKNHINLFVFIGMQWLFEQLRNRNVKCYKSPDRKCRRHYLNDIKTVKFSSNGEDWPINIDNWRNRKQFYRRNS</sequence>
<evidence type="ECO:0000313" key="2">
    <source>
        <dbReference type="Proteomes" id="UP001428341"/>
    </source>
</evidence>
<accession>A0AAP0N4F6</accession>
<dbReference type="Proteomes" id="UP001428341">
    <property type="component" value="Unassembled WGS sequence"/>
</dbReference>
<dbReference type="AlphaFoldDB" id="A0AAP0N4F6"/>
<name>A0AAP0N4F6_9ROSI</name>